<dbReference type="AlphaFoldDB" id="A0A0B2UCE0"/>
<protein>
    <submittedName>
        <fullName evidence="1">Uncharacterized protein</fullName>
    </submittedName>
</protein>
<gene>
    <name evidence="1" type="ORF">DH17_00315</name>
</gene>
<organism evidence="1 2">
    <name type="scientific">Acinetobacter oleivorans</name>
    <dbReference type="NCBI Taxonomy" id="1148157"/>
    <lineage>
        <taxon>Bacteria</taxon>
        <taxon>Pseudomonadati</taxon>
        <taxon>Pseudomonadota</taxon>
        <taxon>Gammaproteobacteria</taxon>
        <taxon>Moraxellales</taxon>
        <taxon>Moraxellaceae</taxon>
        <taxon>Acinetobacter</taxon>
    </lineage>
</organism>
<evidence type="ECO:0000313" key="2">
    <source>
        <dbReference type="Proteomes" id="UP000031012"/>
    </source>
</evidence>
<reference evidence="1 2" key="1">
    <citation type="submission" date="2014-03" db="EMBL/GenBank/DDBJ databases">
        <title>Genome sequence of the diesel-degrader and plant-growth promoter Acinetobacter oleivorans PF-1 isolated from the roots of poplar tree.</title>
        <authorList>
            <person name="Gkorezis P."/>
            <person name="van Hamme J."/>
            <person name="Rineau F."/>
            <person name="Vangronsveld J."/>
            <person name="Francetti A."/>
        </authorList>
    </citation>
    <scope>NUCLEOTIDE SEQUENCE [LARGE SCALE GENOMIC DNA]</scope>
    <source>
        <strain evidence="1 2">PF1</strain>
    </source>
</reference>
<dbReference type="EMBL" id="JHQK01000001">
    <property type="protein sequence ID" value="KHN68696.1"/>
    <property type="molecule type" value="Genomic_DNA"/>
</dbReference>
<name>A0A0B2UCE0_9GAMM</name>
<proteinExistence type="predicted"/>
<comment type="caution">
    <text evidence="1">The sequence shown here is derived from an EMBL/GenBank/DDBJ whole genome shotgun (WGS) entry which is preliminary data.</text>
</comment>
<sequence length="83" mass="9446">MTIVIKEPVAVVEADLKHMIQLIGFASDMAEQLNVMCKTIEEKADKGSDIKSLAHVARCFAESWANTFDCDREDYENRYFSKV</sequence>
<evidence type="ECO:0000313" key="1">
    <source>
        <dbReference type="EMBL" id="KHN68696.1"/>
    </source>
</evidence>
<dbReference type="Proteomes" id="UP000031012">
    <property type="component" value="Unassembled WGS sequence"/>
</dbReference>
<accession>A0A0B2UCE0</accession>